<evidence type="ECO:0000259" key="15">
    <source>
        <dbReference type="PROSITE" id="PS50109"/>
    </source>
</evidence>
<dbReference type="InterPro" id="IPR005467">
    <property type="entry name" value="His_kinase_dom"/>
</dbReference>
<dbReference type="InterPro" id="IPR004358">
    <property type="entry name" value="Sig_transdc_His_kin-like_C"/>
</dbReference>
<evidence type="ECO:0000256" key="7">
    <source>
        <dbReference type="ARBA" id="ARBA00022692"/>
    </source>
</evidence>
<feature type="domain" description="Histidine kinase" evidence="15">
    <location>
        <begin position="485"/>
        <end position="590"/>
    </location>
</feature>
<evidence type="ECO:0000256" key="13">
    <source>
        <dbReference type="SAM" id="MobiDB-lite"/>
    </source>
</evidence>
<dbReference type="PROSITE" id="PS50885">
    <property type="entry name" value="HAMP"/>
    <property type="match status" value="1"/>
</dbReference>
<dbReference type="Gene3D" id="3.30.565.10">
    <property type="entry name" value="Histidine kinase-like ATPase, C-terminal domain"/>
    <property type="match status" value="1"/>
</dbReference>
<keyword evidence="8 17" id="KW-0418">Kinase</keyword>
<dbReference type="InterPro" id="IPR010559">
    <property type="entry name" value="Sig_transdc_His_kin_internal"/>
</dbReference>
<evidence type="ECO:0000256" key="14">
    <source>
        <dbReference type="SAM" id="Phobius"/>
    </source>
</evidence>
<comment type="subcellular location">
    <subcellularLocation>
        <location evidence="2">Cell membrane</location>
        <topology evidence="2">Multi-pass membrane protein</topology>
    </subcellularLocation>
</comment>
<dbReference type="PRINTS" id="PR00344">
    <property type="entry name" value="BCTRLSENSOR"/>
</dbReference>
<dbReference type="InterPro" id="IPR036890">
    <property type="entry name" value="HATPase_C_sf"/>
</dbReference>
<comment type="caution">
    <text evidence="17">The sequence shown here is derived from an EMBL/GenBank/DDBJ whole genome shotgun (WGS) entry which is preliminary data.</text>
</comment>
<keyword evidence="9 14" id="KW-1133">Transmembrane helix</keyword>
<evidence type="ECO:0000313" key="18">
    <source>
        <dbReference type="Proteomes" id="UP001241537"/>
    </source>
</evidence>
<keyword evidence="5" id="KW-0597">Phosphoprotein</keyword>
<protein>
    <recommendedName>
        <fullName evidence="3">histidine kinase</fullName>
        <ecNumber evidence="3">2.7.13.3</ecNumber>
    </recommendedName>
</protein>
<dbReference type="PANTHER" id="PTHR34220:SF7">
    <property type="entry name" value="SENSOR HISTIDINE KINASE YPDA"/>
    <property type="match status" value="1"/>
</dbReference>
<dbReference type="EC" id="2.7.13.3" evidence="3"/>
<evidence type="ECO:0000256" key="1">
    <source>
        <dbReference type="ARBA" id="ARBA00000085"/>
    </source>
</evidence>
<keyword evidence="4" id="KW-1003">Cell membrane</keyword>
<keyword evidence="6 17" id="KW-0808">Transferase</keyword>
<evidence type="ECO:0000256" key="11">
    <source>
        <dbReference type="ARBA" id="ARBA00023136"/>
    </source>
</evidence>
<reference evidence="17" key="1">
    <citation type="submission" date="2023-07" db="EMBL/GenBank/DDBJ databases">
        <title>Genomic Encyclopedia of Type Strains, Phase IV (KMG-IV): sequencing the most valuable type-strain genomes for metagenomic binning, comparative biology and taxonomic classification.</title>
        <authorList>
            <person name="Goeker M."/>
        </authorList>
    </citation>
    <scope>NUCLEOTIDE SEQUENCE</scope>
    <source>
        <strain evidence="17">DSM 19659</strain>
    </source>
</reference>
<organism evidence="17 18">
    <name type="scientific">Moryella indoligenes</name>
    <dbReference type="NCBI Taxonomy" id="371674"/>
    <lineage>
        <taxon>Bacteria</taxon>
        <taxon>Bacillati</taxon>
        <taxon>Bacillota</taxon>
        <taxon>Clostridia</taxon>
        <taxon>Lachnospirales</taxon>
        <taxon>Lachnospiraceae</taxon>
        <taxon>Moryella</taxon>
    </lineage>
</organism>
<evidence type="ECO:0000256" key="6">
    <source>
        <dbReference type="ARBA" id="ARBA00022679"/>
    </source>
</evidence>
<evidence type="ECO:0000256" key="9">
    <source>
        <dbReference type="ARBA" id="ARBA00022989"/>
    </source>
</evidence>
<evidence type="ECO:0000256" key="12">
    <source>
        <dbReference type="SAM" id="Coils"/>
    </source>
</evidence>
<evidence type="ECO:0000256" key="8">
    <source>
        <dbReference type="ARBA" id="ARBA00022777"/>
    </source>
</evidence>
<dbReference type="Pfam" id="PF02743">
    <property type="entry name" value="dCache_1"/>
    <property type="match status" value="1"/>
</dbReference>
<dbReference type="SUPFAM" id="SSF55874">
    <property type="entry name" value="ATPase domain of HSP90 chaperone/DNA topoisomerase II/histidine kinase"/>
    <property type="match status" value="1"/>
</dbReference>
<feature type="transmembrane region" description="Helical" evidence="14">
    <location>
        <begin position="20"/>
        <end position="45"/>
    </location>
</feature>
<dbReference type="InterPro" id="IPR050640">
    <property type="entry name" value="Bact_2-comp_sensor_kinase"/>
</dbReference>
<accession>A0AAE3VBE0</accession>
<dbReference type="InterPro" id="IPR033479">
    <property type="entry name" value="dCache_1"/>
</dbReference>
<keyword evidence="7 14" id="KW-0812">Transmembrane</keyword>
<name>A0AAE3VBE0_9FIRM</name>
<keyword evidence="12" id="KW-0175">Coiled coil</keyword>
<evidence type="ECO:0000313" key="17">
    <source>
        <dbReference type="EMBL" id="MDQ0153186.1"/>
    </source>
</evidence>
<proteinExistence type="predicted"/>
<dbReference type="Pfam" id="PF06580">
    <property type="entry name" value="His_kinase"/>
    <property type="match status" value="1"/>
</dbReference>
<feature type="region of interest" description="Disordered" evidence="13">
    <location>
        <begin position="595"/>
        <end position="617"/>
    </location>
</feature>
<dbReference type="PANTHER" id="PTHR34220">
    <property type="entry name" value="SENSOR HISTIDINE KINASE YPDA"/>
    <property type="match status" value="1"/>
</dbReference>
<gene>
    <name evidence="17" type="ORF">J2S20_001895</name>
</gene>
<dbReference type="SMART" id="SM00387">
    <property type="entry name" value="HATPase_c"/>
    <property type="match status" value="1"/>
</dbReference>
<feature type="coiled-coil region" evidence="12">
    <location>
        <begin position="54"/>
        <end position="81"/>
    </location>
</feature>
<dbReference type="AlphaFoldDB" id="A0AAE3VBE0"/>
<sequence>MMDRKEKRRFFAALPWSIRFTILVSFSIVSAVCTTVLGVGLYRLFVQRSEEILIESTEQVLNQTSANLEDYLRNMRRIADAMYYAVIKDKDIGTESIDDEMDLLYEANRDGLISFALYRKDGTLLSASPIAVQKKAIDVRAQEWFGSATGEMENLHFSVPHVQNLFDDPSYRYYWVISLSRLVDLTDHGHPSEGILLVDMNYSTIEQMLSEVNADSGNRYVYLCDSNGELIYHPRQMQIASGFVRENNAEAVRYEDGVHSEYFQGERREIIVDTVSYTGWKLISVMPESEFALDFTNTRLIAILMVTIVLLAVLLVNRLVAARISKPLMRLNESIRKLESGQDLYPEIYVGGSTEVEHLGRTLRSYVEQINRLMRDIVIEQEEKRKSELDALQSQINPHFLYNTLDSIVWMIESARYEEAVSMISELASLFRISLSRGKTIIRLGDELHHAEHYMNIQKVRFKNSFSVHYDIAPEVRDCCTVKLIVQPILENAIYYGVKDMEDEGEISVRACLQDGEIRICVRDNGYGIPEEELGELLKDTGRMRGHGSGVGLINVQRRIQLRFGERFGLSVESEPDVGTEVTIRLPAIPATEENLRLLEEGKKPEQLPEGGERHEG</sequence>
<dbReference type="GO" id="GO:0000155">
    <property type="term" value="F:phosphorelay sensor kinase activity"/>
    <property type="evidence" value="ECO:0007669"/>
    <property type="project" value="InterPro"/>
</dbReference>
<evidence type="ECO:0000256" key="5">
    <source>
        <dbReference type="ARBA" id="ARBA00022553"/>
    </source>
</evidence>
<keyword evidence="11 14" id="KW-0472">Membrane</keyword>
<dbReference type="InterPro" id="IPR003660">
    <property type="entry name" value="HAMP_dom"/>
</dbReference>
<evidence type="ECO:0000256" key="3">
    <source>
        <dbReference type="ARBA" id="ARBA00012438"/>
    </source>
</evidence>
<dbReference type="RefSeq" id="WP_307255191.1">
    <property type="nucleotide sequence ID" value="NZ_JAUSTO010000013.1"/>
</dbReference>
<comment type="catalytic activity">
    <reaction evidence="1">
        <text>ATP + protein L-histidine = ADP + protein N-phospho-L-histidine.</text>
        <dbReference type="EC" id="2.7.13.3"/>
    </reaction>
</comment>
<evidence type="ECO:0000256" key="10">
    <source>
        <dbReference type="ARBA" id="ARBA00023012"/>
    </source>
</evidence>
<dbReference type="Gene3D" id="3.30.450.20">
    <property type="entry name" value="PAS domain"/>
    <property type="match status" value="2"/>
</dbReference>
<dbReference type="InterPro" id="IPR003594">
    <property type="entry name" value="HATPase_dom"/>
</dbReference>
<dbReference type="EMBL" id="JAUSTO010000013">
    <property type="protein sequence ID" value="MDQ0153186.1"/>
    <property type="molecule type" value="Genomic_DNA"/>
</dbReference>
<evidence type="ECO:0000259" key="16">
    <source>
        <dbReference type="PROSITE" id="PS50885"/>
    </source>
</evidence>
<feature type="domain" description="HAMP" evidence="16">
    <location>
        <begin position="322"/>
        <end position="375"/>
    </location>
</feature>
<evidence type="ECO:0000256" key="2">
    <source>
        <dbReference type="ARBA" id="ARBA00004651"/>
    </source>
</evidence>
<dbReference type="CDD" id="cd12912">
    <property type="entry name" value="PDC2_MCP_like"/>
    <property type="match status" value="1"/>
</dbReference>
<dbReference type="GO" id="GO:0005886">
    <property type="term" value="C:plasma membrane"/>
    <property type="evidence" value="ECO:0007669"/>
    <property type="project" value="UniProtKB-SubCell"/>
</dbReference>
<dbReference type="Pfam" id="PF02518">
    <property type="entry name" value="HATPase_c"/>
    <property type="match status" value="1"/>
</dbReference>
<dbReference type="PROSITE" id="PS50109">
    <property type="entry name" value="HIS_KIN"/>
    <property type="match status" value="1"/>
</dbReference>
<feature type="transmembrane region" description="Helical" evidence="14">
    <location>
        <begin position="300"/>
        <end position="320"/>
    </location>
</feature>
<dbReference type="Proteomes" id="UP001241537">
    <property type="component" value="Unassembled WGS sequence"/>
</dbReference>
<keyword evidence="18" id="KW-1185">Reference proteome</keyword>
<dbReference type="Gene3D" id="6.10.340.10">
    <property type="match status" value="1"/>
</dbReference>
<evidence type="ECO:0000256" key="4">
    <source>
        <dbReference type="ARBA" id="ARBA00022475"/>
    </source>
</evidence>
<keyword evidence="10" id="KW-0902">Two-component regulatory system</keyword>